<dbReference type="SUPFAM" id="SSF47336">
    <property type="entry name" value="ACP-like"/>
    <property type="match status" value="1"/>
</dbReference>
<evidence type="ECO:0000259" key="9">
    <source>
        <dbReference type="PROSITE" id="PS50075"/>
    </source>
</evidence>
<dbReference type="PROSITE" id="PS50075">
    <property type="entry name" value="CARRIER"/>
    <property type="match status" value="1"/>
</dbReference>
<protein>
    <submittedName>
        <fullName evidence="12">Reducing type I polyketide synthase</fullName>
    </submittedName>
</protein>
<dbReference type="InParanoid" id="A0A177CZL1"/>
<dbReference type="Pfam" id="PF08240">
    <property type="entry name" value="ADH_N"/>
    <property type="match status" value="1"/>
</dbReference>
<dbReference type="SUPFAM" id="SSF51735">
    <property type="entry name" value="NAD(P)-binding Rossmann-fold domains"/>
    <property type="match status" value="2"/>
</dbReference>
<dbReference type="SUPFAM" id="SSF50129">
    <property type="entry name" value="GroES-like"/>
    <property type="match status" value="1"/>
</dbReference>
<dbReference type="Gene3D" id="3.40.50.150">
    <property type="entry name" value="Vaccinia Virus protein VP39"/>
    <property type="match status" value="1"/>
</dbReference>
<dbReference type="InterPro" id="IPR009081">
    <property type="entry name" value="PP-bd_ACP"/>
</dbReference>
<proteinExistence type="predicted"/>
<dbReference type="PROSITE" id="PS52019">
    <property type="entry name" value="PKS_MFAS_DH"/>
    <property type="match status" value="1"/>
</dbReference>
<keyword evidence="1" id="KW-0596">Phosphopantetheine</keyword>
<dbReference type="Gene3D" id="3.40.50.720">
    <property type="entry name" value="NAD(P)-binding Rossmann-like Domain"/>
    <property type="match status" value="2"/>
</dbReference>
<dbReference type="SUPFAM" id="SSF52151">
    <property type="entry name" value="FabD/lysophospholipase-like"/>
    <property type="match status" value="1"/>
</dbReference>
<evidence type="ECO:0000256" key="2">
    <source>
        <dbReference type="ARBA" id="ARBA00022553"/>
    </source>
</evidence>
<dbReference type="InterPro" id="IPR014031">
    <property type="entry name" value="Ketoacyl_synth_C"/>
</dbReference>
<keyword evidence="3" id="KW-0808">Transferase</keyword>
<dbReference type="Gene3D" id="3.90.180.10">
    <property type="entry name" value="Medium-chain alcohol dehydrogenases, catalytic domain"/>
    <property type="match status" value="1"/>
</dbReference>
<dbReference type="InterPro" id="IPR057326">
    <property type="entry name" value="KR_dom"/>
</dbReference>
<dbReference type="Gene3D" id="3.10.129.110">
    <property type="entry name" value="Polyketide synthase dehydratase"/>
    <property type="match status" value="1"/>
</dbReference>
<dbReference type="PROSITE" id="PS00012">
    <property type="entry name" value="PHOSPHOPANTETHEINE"/>
    <property type="match status" value="1"/>
</dbReference>
<keyword evidence="7" id="KW-0012">Acyltransferase</keyword>
<dbReference type="Pfam" id="PF23297">
    <property type="entry name" value="ACP_SdgA_C"/>
    <property type="match status" value="1"/>
</dbReference>
<evidence type="ECO:0000256" key="1">
    <source>
        <dbReference type="ARBA" id="ARBA00022450"/>
    </source>
</evidence>
<dbReference type="GO" id="GO:0004312">
    <property type="term" value="F:fatty acid synthase activity"/>
    <property type="evidence" value="ECO:0007669"/>
    <property type="project" value="TreeGrafter"/>
</dbReference>
<dbReference type="SMART" id="SM00823">
    <property type="entry name" value="PKS_PP"/>
    <property type="match status" value="1"/>
</dbReference>
<dbReference type="InterPro" id="IPR020807">
    <property type="entry name" value="PKS_DH"/>
</dbReference>
<dbReference type="GO" id="GO:0006633">
    <property type="term" value="P:fatty acid biosynthetic process"/>
    <property type="evidence" value="ECO:0007669"/>
    <property type="project" value="InterPro"/>
</dbReference>
<dbReference type="FunFam" id="3.40.50.720:FF:000209">
    <property type="entry name" value="Polyketide synthase Pks12"/>
    <property type="match status" value="1"/>
</dbReference>
<dbReference type="InterPro" id="IPR042104">
    <property type="entry name" value="PKS_dehydratase_sf"/>
</dbReference>
<dbReference type="EMBL" id="KV441548">
    <property type="protein sequence ID" value="OAG12508.1"/>
    <property type="molecule type" value="Genomic_DNA"/>
</dbReference>
<feature type="domain" description="PKS/mFAS DH" evidence="11">
    <location>
        <begin position="964"/>
        <end position="1265"/>
    </location>
</feature>
<dbReference type="InterPro" id="IPR013968">
    <property type="entry name" value="PKS_KR"/>
</dbReference>
<dbReference type="GO" id="GO:0031177">
    <property type="term" value="F:phosphopantetheine binding"/>
    <property type="evidence" value="ECO:0007669"/>
    <property type="project" value="InterPro"/>
</dbReference>
<dbReference type="InterPro" id="IPR013154">
    <property type="entry name" value="ADH-like_N"/>
</dbReference>
<dbReference type="InterPro" id="IPR018201">
    <property type="entry name" value="Ketoacyl_synth_AS"/>
</dbReference>
<dbReference type="RefSeq" id="XP_018042873.1">
    <property type="nucleotide sequence ID" value="XM_018173904.1"/>
</dbReference>
<dbReference type="Pfam" id="PF00109">
    <property type="entry name" value="ketoacyl-synt"/>
    <property type="match status" value="1"/>
</dbReference>
<dbReference type="Gene3D" id="3.30.70.3290">
    <property type="match status" value="1"/>
</dbReference>
<dbReference type="PANTHER" id="PTHR43775:SF29">
    <property type="entry name" value="ASPERFURANONE POLYKETIDE SYNTHASE AFOG-RELATED"/>
    <property type="match status" value="1"/>
</dbReference>
<dbReference type="GO" id="GO:0016491">
    <property type="term" value="F:oxidoreductase activity"/>
    <property type="evidence" value="ECO:0007669"/>
    <property type="project" value="UniProtKB-KW"/>
</dbReference>
<dbReference type="InterPro" id="IPR014030">
    <property type="entry name" value="Ketoacyl_synth_N"/>
</dbReference>
<dbReference type="InterPro" id="IPR029063">
    <property type="entry name" value="SAM-dependent_MTases_sf"/>
</dbReference>
<dbReference type="InterPro" id="IPR050091">
    <property type="entry name" value="PKS_NRPS_Biosynth_Enz"/>
</dbReference>
<dbReference type="InterPro" id="IPR049552">
    <property type="entry name" value="PKS_DH_N"/>
</dbReference>
<evidence type="ECO:0000256" key="5">
    <source>
        <dbReference type="ARBA" id="ARBA00023002"/>
    </source>
</evidence>
<dbReference type="PANTHER" id="PTHR43775">
    <property type="entry name" value="FATTY ACID SYNTHASE"/>
    <property type="match status" value="1"/>
</dbReference>
<dbReference type="OrthoDB" id="329835at2759"/>
<dbReference type="InterPro" id="IPR036291">
    <property type="entry name" value="NAD(P)-bd_dom_sf"/>
</dbReference>
<dbReference type="InterPro" id="IPR011032">
    <property type="entry name" value="GroES-like_sf"/>
</dbReference>
<evidence type="ECO:0000313" key="13">
    <source>
        <dbReference type="Proteomes" id="UP000077069"/>
    </source>
</evidence>
<dbReference type="SMART" id="SM00829">
    <property type="entry name" value="PKS_ER"/>
    <property type="match status" value="1"/>
</dbReference>
<dbReference type="InterPro" id="IPR001227">
    <property type="entry name" value="Ac_transferase_dom_sf"/>
</dbReference>
<evidence type="ECO:0000256" key="4">
    <source>
        <dbReference type="ARBA" id="ARBA00022857"/>
    </source>
</evidence>
<evidence type="ECO:0000256" key="8">
    <source>
        <dbReference type="PROSITE-ProRule" id="PRU01363"/>
    </source>
</evidence>
<feature type="domain" description="Ketosynthase family 3 (KS3)" evidence="10">
    <location>
        <begin position="10"/>
        <end position="440"/>
    </location>
</feature>
<feature type="domain" description="Carrier" evidence="9">
    <location>
        <begin position="2481"/>
        <end position="2558"/>
    </location>
</feature>
<keyword evidence="5" id="KW-0560">Oxidoreductase</keyword>
<dbReference type="Pfam" id="PF08659">
    <property type="entry name" value="KR"/>
    <property type="match status" value="1"/>
</dbReference>
<dbReference type="InterPro" id="IPR006162">
    <property type="entry name" value="Ppantetheine_attach_site"/>
</dbReference>
<dbReference type="CDD" id="cd05195">
    <property type="entry name" value="enoyl_red"/>
    <property type="match status" value="1"/>
</dbReference>
<dbReference type="Gene3D" id="3.40.366.10">
    <property type="entry name" value="Malonyl-Coenzyme A Acyl Carrier Protein, domain 2"/>
    <property type="match status" value="1"/>
</dbReference>
<dbReference type="InterPro" id="IPR013217">
    <property type="entry name" value="Methyltransf_12"/>
</dbReference>
<dbReference type="InterPro" id="IPR020843">
    <property type="entry name" value="ER"/>
</dbReference>
<dbReference type="InterPro" id="IPR032821">
    <property type="entry name" value="PKS_assoc"/>
</dbReference>
<reference evidence="12 13" key="1">
    <citation type="submission" date="2016-05" db="EMBL/GenBank/DDBJ databases">
        <title>Comparative analysis of secretome profiles of manganese(II)-oxidizing ascomycete fungi.</title>
        <authorList>
            <consortium name="DOE Joint Genome Institute"/>
            <person name="Zeiner C.A."/>
            <person name="Purvine S.O."/>
            <person name="Zink E.M."/>
            <person name="Wu S."/>
            <person name="Pasa-Tolic L."/>
            <person name="Chaput D.L."/>
            <person name="Haridas S."/>
            <person name="Grigoriev I.V."/>
            <person name="Santelli C.M."/>
            <person name="Hansel C.M."/>
        </authorList>
    </citation>
    <scope>NUCLEOTIDE SEQUENCE [LARGE SCALE GENOMIC DNA]</scope>
    <source>
        <strain evidence="12 13">AP3s5-JAC2a</strain>
    </source>
</reference>
<dbReference type="SMART" id="SM00822">
    <property type="entry name" value="PKS_KR"/>
    <property type="match status" value="1"/>
</dbReference>
<evidence type="ECO:0000256" key="7">
    <source>
        <dbReference type="ARBA" id="ARBA00023315"/>
    </source>
</evidence>
<evidence type="ECO:0000259" key="11">
    <source>
        <dbReference type="PROSITE" id="PS52019"/>
    </source>
</evidence>
<gene>
    <name evidence="12" type="ORF">CC84DRAFT_1080713</name>
</gene>
<dbReference type="InterPro" id="IPR016036">
    <property type="entry name" value="Malonyl_transacylase_ACP-bd"/>
</dbReference>
<dbReference type="PROSITE" id="PS00606">
    <property type="entry name" value="KS3_1"/>
    <property type="match status" value="1"/>
</dbReference>
<dbReference type="SUPFAM" id="SSF53335">
    <property type="entry name" value="S-adenosyl-L-methionine-dependent methyltransferases"/>
    <property type="match status" value="1"/>
</dbReference>
<dbReference type="SMART" id="SM00825">
    <property type="entry name" value="PKS_KS"/>
    <property type="match status" value="1"/>
</dbReference>
<dbReference type="Pfam" id="PF08242">
    <property type="entry name" value="Methyltransf_12"/>
    <property type="match status" value="1"/>
</dbReference>
<dbReference type="CDD" id="cd02440">
    <property type="entry name" value="AdoMet_MTases"/>
    <property type="match status" value="1"/>
</dbReference>
<dbReference type="Gene3D" id="3.40.47.10">
    <property type="match status" value="1"/>
</dbReference>
<dbReference type="InterPro" id="IPR020806">
    <property type="entry name" value="PKS_PP-bd"/>
</dbReference>
<dbReference type="InterPro" id="IPR036736">
    <property type="entry name" value="ACP-like_sf"/>
</dbReference>
<dbReference type="CDD" id="cd00833">
    <property type="entry name" value="PKS"/>
    <property type="match status" value="1"/>
</dbReference>
<dbReference type="Pfam" id="PF21089">
    <property type="entry name" value="PKS_DH_N"/>
    <property type="match status" value="1"/>
</dbReference>
<dbReference type="PROSITE" id="PS52004">
    <property type="entry name" value="KS3_2"/>
    <property type="match status" value="1"/>
</dbReference>
<dbReference type="InterPro" id="IPR056501">
    <property type="entry name" value="NAD-bd_HRPKS_sdrA"/>
</dbReference>
<dbReference type="SUPFAM" id="SSF53901">
    <property type="entry name" value="Thiolase-like"/>
    <property type="match status" value="1"/>
</dbReference>
<dbReference type="InterPro" id="IPR049900">
    <property type="entry name" value="PKS_mFAS_DH"/>
</dbReference>
<evidence type="ECO:0000256" key="6">
    <source>
        <dbReference type="ARBA" id="ARBA00023268"/>
    </source>
</evidence>
<dbReference type="Pfam" id="PF13602">
    <property type="entry name" value="ADH_zinc_N_2"/>
    <property type="match status" value="1"/>
</dbReference>
<name>A0A177CZL1_9PLEO</name>
<dbReference type="InterPro" id="IPR049551">
    <property type="entry name" value="PKS_DH_C"/>
</dbReference>
<organism evidence="12 13">
    <name type="scientific">Paraphaeosphaeria sporulosa</name>
    <dbReference type="NCBI Taxonomy" id="1460663"/>
    <lineage>
        <taxon>Eukaryota</taxon>
        <taxon>Fungi</taxon>
        <taxon>Dikarya</taxon>
        <taxon>Ascomycota</taxon>
        <taxon>Pezizomycotina</taxon>
        <taxon>Dothideomycetes</taxon>
        <taxon>Pleosporomycetidae</taxon>
        <taxon>Pleosporales</taxon>
        <taxon>Massarineae</taxon>
        <taxon>Didymosphaeriaceae</taxon>
        <taxon>Paraphaeosphaeria</taxon>
    </lineage>
</organism>
<dbReference type="Pfam" id="PF14765">
    <property type="entry name" value="PS-DH"/>
    <property type="match status" value="1"/>
</dbReference>
<keyword evidence="13" id="KW-1185">Reference proteome</keyword>
<dbReference type="InterPro" id="IPR014043">
    <property type="entry name" value="Acyl_transferase_dom"/>
</dbReference>
<sequence>MLTKENHGPLEPIAVVGLAFKFPGGGNTEKEFWEIMMQRKCVVGEFPPERGNIDTCYDPSMKGTSKVSYSLNGHFLDSDIREFDPKFFSISQAEAGSMDPQHRALMETTYHAFENAGMSLKDIAGSRTSVHVGCFSSDFHAVQCRDPLNIPKYSATGGSSCILSNRISWFFDLHGPSMTIDTACSSSMVAFDLACQGIWNGSVDSAIVGGANLIQAPDLGVMLSNMSMLSPDGRCYSFDKRGNGYARGEGVATLFLKPLSAALENGDPIRALVRAVGMNQDGHTKGGLTQPSMKMQASLVNETYRKAGLSMANTRFFEAHGTATPLGDPIEARAIGECFRLYRSPDDPIYVGAVKSNIGHLEGCSGLAGIIKVVLAIERGVIPPNANFESLNSQIDADFFNLKFPREPVAWPHDEHLGIRRASVNSFGFGGTNAHVILDDVESYLRRSSGLSNGVNGCNVGAVVNGHTIAKPSTPRLLLMSAADEGGCSRLAASLNASLRVPEDKYDEALLDDLAFTLNSRRTKLPWRSFAVCRSPASIEKLGDSISKPVRRDDASVNLAFVFTGQGAQWAGMSRELLGWSVFRKSVLLSQSCLAELQCSWSLIDLLVADGETIPIDNPRYSQLLTTVVELAIVDLFASIAVRPTVVLGHSSGEIAAAYCAGLIDRSSAIRIAYFRGELAARLVEQDPERHSMLSVGLSPSDLQVHLENLTEKQNTPLVESFTISCINSPSNVTVAALQKHLDTLSAYLTEQGVFARQLQVDLGYHSPQMRQMSADYVKMLGNLKAGVRTKDTRMVSSVTGHFLEEEAATSPEYWDKNMVSQVKFSEAASFCFSTPVQELPLKLDQSHLDNLLISGIVEIGPHSTLKAPLRQILDFHKRSNEVFYTSALQRGHPADETFLNACGRLYCENVSFNVGLLTEWCRSSPSAPKVLTQLPKYPFDHSIVYWEETRISREIRMQKHGFNKFLGVSISDGTLLDRRWRLILRTDEQPWIKDHVINGANIYPGAGMCAMAIEAAKQLLHERIPTAFVLENVEFIAPILLNDTAAGTEVEISLTALKSDKALIQYKFRIATWRRDESSEEVCHGTISADYGNVASEVDPHSEREMLSRILDDHERATDSCNRKVEKFYETVKAKCGADFGPSFQRLQDISCNGEGDVRARLLPYEDYCVVHPVVLDATFHISQAISNGDRFRTMVPRRVSKIWISTSGIGHDGIDQEVVHARASMPTRRSAVSSISVLRQTTREVALKIIGFEYTAVSEDKDSTVAGDEAKHLTGHMIWRPDVDLLGTDELAQYCARHRDTRDDPEEYFRDWEAVSIVLGTRALRVLGDDPPATSELANYVSWLKTTIASVRNSFPKDVIELVDSCILGDGPFEALCERVEKHKAGKLYVAVGRSLGRILTGELNPLAVIFQDEELMQEFYDEMIYESRPLRSMQAFVDLLAHKNPDLKVLEIGGGTGGSTNTILEVLNSWHGPRFGQYVFTDIGPSFLQKARTRFSDLDNMEFRALNIEKDPLEQGFAAHEFDIVVADMVLHATSDLSKTLQNVRKLLKPGGKLILKELTSSSKVYTGFVFGLLPGWWLSVEPWRAQALSPCVDAASWSRLLDANQFSGVDLELCDFESDICHMWSYFICTATDATVQDQKSHGEVSAPIIVVREDSQAQKQLARHIYACMNIPEVWPEALSFDETVARTDLGSRDLIILLESEQPVLVDITPKFFAGLQKVLCSSRSIIWVTRNTSSASPEYGMITGLIRVLRIENRSTQIVALAVDDHEMARTASNIFTVFKATQKALDLRIDVEPEYLDQSNLLHINRIVSSKNINEHIFRRTAQPVVEQPIGNSNLRLGIRALGLLDTLEFSEEMPTESRLGPKELIVRVHSIGVNFKDCMTLLGRLDTDDLGTECAGTVERVGSACGDIVPGSRVAVVAFDAYRTFVRTNTDRVSVIPDWMSFSQAASIPTVFCTAYFSLIKMARLQRNETVLIHAASGGTGQAAIQVAQDVGAKIFATVGSAAKKQLLEEVYGIPGSQIYYSRDTSFADGVLQATGNRGVDVILNSLAGKQLQASWDIIAQFGRFVEIGKTDINARNTLPMYSFGRNASFIGVDVSQIIEAPSSDGSGSRIQEVAGCVMHHMRAGTYKPVYPLHNYDIGSLEQALRFLQSGKSSGKIVVNVAPDSVVPVIQSSHSPYQLRPDATYVIAGGLGGLGRSIANWLCDRGARSLILLSRTGTTNPNVRAEVERLRARGITVECPMCDIADLGALQSALEACSHLPPIRGCFQGAMVLRDATFARMTFDQWTECTLPKVQGSWNLHQAMAGVDLDFFILLSSAGAIVGNGGQSNYAAGNSFQDALARFRVSRGAKAISLNLGMILGGGYVAENDAVRERLVRNGELYPIHLEEFLAMLDYCCNPDLGLLSPDECQLVTGVTLPAQLRAEGKDVPLRLLQPLIRCLAQIPVRVSFKTQNEGTGENLMAAFREAENVNEAASVATEMLKIKTSKLLGLQVQDVEASSQLEHYGVDSLVAIELRNWISKELGVDIAVFEILGGMSLLELGVLIAQRRSAP</sequence>
<dbReference type="GO" id="GO:0004315">
    <property type="term" value="F:3-oxoacyl-[acyl-carrier-protein] synthase activity"/>
    <property type="evidence" value="ECO:0007669"/>
    <property type="project" value="InterPro"/>
</dbReference>
<dbReference type="Pfam" id="PF00698">
    <property type="entry name" value="Acyl_transf_1"/>
    <property type="match status" value="1"/>
</dbReference>
<feature type="active site" description="Proton donor; for dehydratase activity" evidence="8">
    <location>
        <position position="1178"/>
    </location>
</feature>
<dbReference type="SMART" id="SM00827">
    <property type="entry name" value="PKS_AT"/>
    <property type="match status" value="1"/>
</dbReference>
<dbReference type="InterPro" id="IPR016035">
    <property type="entry name" value="Acyl_Trfase/lysoPLipase"/>
</dbReference>
<dbReference type="Pfam" id="PF16197">
    <property type="entry name" value="KAsynt_C_assoc"/>
    <property type="match status" value="1"/>
</dbReference>
<dbReference type="SMART" id="SM00826">
    <property type="entry name" value="PKS_DH"/>
    <property type="match status" value="1"/>
</dbReference>
<dbReference type="STRING" id="1460663.A0A177CZL1"/>
<dbReference type="GeneID" id="28757390"/>
<feature type="region of interest" description="C-terminal hotdog fold" evidence="8">
    <location>
        <begin position="1121"/>
        <end position="1265"/>
    </location>
</feature>
<dbReference type="Gene3D" id="1.10.1200.10">
    <property type="entry name" value="ACP-like"/>
    <property type="match status" value="1"/>
</dbReference>
<dbReference type="Proteomes" id="UP000077069">
    <property type="component" value="Unassembled WGS sequence"/>
</dbReference>
<keyword evidence="6" id="KW-0511">Multifunctional enzyme</keyword>
<dbReference type="InterPro" id="IPR020841">
    <property type="entry name" value="PKS_Beta-ketoAc_synthase_dom"/>
</dbReference>
<evidence type="ECO:0000313" key="12">
    <source>
        <dbReference type="EMBL" id="OAG12508.1"/>
    </source>
</evidence>
<dbReference type="Pfam" id="PF23114">
    <property type="entry name" value="NAD-bd_HRPKS_sdrA"/>
    <property type="match status" value="1"/>
</dbReference>
<feature type="active site" description="Proton acceptor; for dehydratase activity" evidence="8">
    <location>
        <position position="996"/>
    </location>
</feature>
<keyword evidence="2" id="KW-0597">Phosphoprotein</keyword>
<dbReference type="SUPFAM" id="SSF55048">
    <property type="entry name" value="Probable ACP-binding domain of malonyl-CoA ACP transacylase"/>
    <property type="match status" value="1"/>
</dbReference>
<dbReference type="GO" id="GO:1901336">
    <property type="term" value="P:lactone biosynthetic process"/>
    <property type="evidence" value="ECO:0007669"/>
    <property type="project" value="UniProtKB-ARBA"/>
</dbReference>
<dbReference type="InterPro" id="IPR016039">
    <property type="entry name" value="Thiolase-like"/>
</dbReference>
<keyword evidence="4" id="KW-0521">NADP</keyword>
<accession>A0A177CZL1</accession>
<feature type="region of interest" description="N-terminal hotdog fold" evidence="8">
    <location>
        <begin position="964"/>
        <end position="1097"/>
    </location>
</feature>
<evidence type="ECO:0000256" key="3">
    <source>
        <dbReference type="ARBA" id="ARBA00022679"/>
    </source>
</evidence>
<dbReference type="GO" id="GO:0030639">
    <property type="term" value="P:polyketide biosynthetic process"/>
    <property type="evidence" value="ECO:0007669"/>
    <property type="project" value="UniProtKB-ARBA"/>
</dbReference>
<evidence type="ECO:0000259" key="10">
    <source>
        <dbReference type="PROSITE" id="PS52004"/>
    </source>
</evidence>
<dbReference type="Pfam" id="PF02801">
    <property type="entry name" value="Ketoacyl-synt_C"/>
    <property type="match status" value="1"/>
</dbReference>